<dbReference type="InterPro" id="IPR000719">
    <property type="entry name" value="Prot_kinase_dom"/>
</dbReference>
<keyword evidence="8" id="KW-0418">Kinase</keyword>
<evidence type="ECO:0000256" key="3">
    <source>
        <dbReference type="ARBA" id="ARBA00022614"/>
    </source>
</evidence>
<keyword evidence="3" id="KW-0433">Leucine-rich repeat</keyword>
<reference evidence="18 19" key="1">
    <citation type="journal article" date="2022" name="Nat. Plants">
        <title>Genomes of leafy and leafless Platanthera orchids illuminate the evolution of mycoheterotrophy.</title>
        <authorList>
            <person name="Li M.H."/>
            <person name="Liu K.W."/>
            <person name="Li Z."/>
            <person name="Lu H.C."/>
            <person name="Ye Q.L."/>
            <person name="Zhang D."/>
            <person name="Wang J.Y."/>
            <person name="Li Y.F."/>
            <person name="Zhong Z.M."/>
            <person name="Liu X."/>
            <person name="Yu X."/>
            <person name="Liu D.K."/>
            <person name="Tu X.D."/>
            <person name="Liu B."/>
            <person name="Hao Y."/>
            <person name="Liao X.Y."/>
            <person name="Jiang Y.T."/>
            <person name="Sun W.H."/>
            <person name="Chen J."/>
            <person name="Chen Y.Q."/>
            <person name="Ai Y."/>
            <person name="Zhai J.W."/>
            <person name="Wu S.S."/>
            <person name="Zhou Z."/>
            <person name="Hsiao Y.Y."/>
            <person name="Wu W.L."/>
            <person name="Chen Y.Y."/>
            <person name="Lin Y.F."/>
            <person name="Hsu J.L."/>
            <person name="Li C.Y."/>
            <person name="Wang Z.W."/>
            <person name="Zhao X."/>
            <person name="Zhong W.Y."/>
            <person name="Ma X.K."/>
            <person name="Ma L."/>
            <person name="Huang J."/>
            <person name="Chen G.Z."/>
            <person name="Huang M.Z."/>
            <person name="Huang L."/>
            <person name="Peng D.H."/>
            <person name="Luo Y.B."/>
            <person name="Zou S.Q."/>
            <person name="Chen S.P."/>
            <person name="Lan S."/>
            <person name="Tsai W.C."/>
            <person name="Van de Peer Y."/>
            <person name="Liu Z.J."/>
        </authorList>
    </citation>
    <scope>NUCLEOTIDE SEQUENCE [LARGE SCALE GENOMIC DNA]</scope>
    <source>
        <strain evidence="18">Lor288</strain>
    </source>
</reference>
<evidence type="ECO:0000256" key="9">
    <source>
        <dbReference type="ARBA" id="ARBA00022840"/>
    </source>
</evidence>
<dbReference type="InterPro" id="IPR013210">
    <property type="entry name" value="LRR_N_plant-typ"/>
</dbReference>
<keyword evidence="4" id="KW-0808">Transferase</keyword>
<dbReference type="SUPFAM" id="SSF52058">
    <property type="entry name" value="L domain-like"/>
    <property type="match status" value="2"/>
</dbReference>
<dbReference type="InterPro" id="IPR017441">
    <property type="entry name" value="Protein_kinase_ATP_BS"/>
</dbReference>
<keyword evidence="19" id="KW-1185">Reference proteome</keyword>
<dbReference type="Gene3D" id="3.80.10.10">
    <property type="entry name" value="Ribonuclease Inhibitor"/>
    <property type="match status" value="4"/>
</dbReference>
<dbReference type="Gene3D" id="3.30.200.20">
    <property type="entry name" value="Phosphorylase Kinase, domain 1"/>
    <property type="match status" value="1"/>
</dbReference>
<keyword evidence="13" id="KW-0325">Glycoprotein</keyword>
<keyword evidence="6" id="KW-0677">Repeat</keyword>
<dbReference type="PROSITE" id="PS00108">
    <property type="entry name" value="PROTEIN_KINASE_ST"/>
    <property type="match status" value="1"/>
</dbReference>
<dbReference type="PROSITE" id="PS50011">
    <property type="entry name" value="PROTEIN_KINASE_DOM"/>
    <property type="match status" value="1"/>
</dbReference>
<dbReference type="InterPro" id="IPR008271">
    <property type="entry name" value="Ser/Thr_kinase_AS"/>
</dbReference>
<dbReference type="InterPro" id="IPR050647">
    <property type="entry name" value="Plant_LRR-RLKs"/>
</dbReference>
<dbReference type="Pfam" id="PF00560">
    <property type="entry name" value="LRR_1"/>
    <property type="match status" value="7"/>
</dbReference>
<dbReference type="PANTHER" id="PTHR48056">
    <property type="entry name" value="LRR RECEPTOR-LIKE SERINE/THREONINE-PROTEIN KINASE-RELATED"/>
    <property type="match status" value="1"/>
</dbReference>
<evidence type="ECO:0000313" key="18">
    <source>
        <dbReference type="EMBL" id="KAK8940258.1"/>
    </source>
</evidence>
<proteinExistence type="inferred from homology"/>
<evidence type="ECO:0000256" key="16">
    <source>
        <dbReference type="SAM" id="SignalP"/>
    </source>
</evidence>
<evidence type="ECO:0000256" key="11">
    <source>
        <dbReference type="ARBA" id="ARBA00023136"/>
    </source>
</evidence>
<feature type="binding site" evidence="14">
    <location>
        <position position="790"/>
    </location>
    <ligand>
        <name>ATP</name>
        <dbReference type="ChEBI" id="CHEBI:30616"/>
    </ligand>
</feature>
<evidence type="ECO:0000256" key="2">
    <source>
        <dbReference type="ARBA" id="ARBA00008684"/>
    </source>
</evidence>
<comment type="similarity">
    <text evidence="2">Belongs to the protein kinase superfamily. Ser/Thr protein kinase family.</text>
</comment>
<keyword evidence="10 15" id="KW-1133">Transmembrane helix</keyword>
<name>A0ABR2LHM5_9ASPA</name>
<comment type="subcellular location">
    <subcellularLocation>
        <location evidence="1">Cell membrane</location>
        <topology evidence="1">Single-pass membrane protein</topology>
    </subcellularLocation>
</comment>
<evidence type="ECO:0000256" key="12">
    <source>
        <dbReference type="ARBA" id="ARBA00023170"/>
    </source>
</evidence>
<feature type="signal peptide" evidence="16">
    <location>
        <begin position="1"/>
        <end position="20"/>
    </location>
</feature>
<dbReference type="PANTHER" id="PTHR48056:SF63">
    <property type="entry name" value="PROTEIN KINASE DOMAIN-CONTAINING PROTEIN"/>
    <property type="match status" value="1"/>
</dbReference>
<keyword evidence="9 14" id="KW-0067">ATP-binding</keyword>
<sequence length="1032" mass="112973">MEVLSFFLLVLFSSSMEVLSLNPDAADRAALLAFKRLITVDPAGIIAGWEGSPLVKSHCDWYGVTCNALSGRVTGLDLAGNQDSQLTGKLASDIGRLTELRFLSVSHNNFSGEIPAAIGVLGKLEILDLSYNSLQGRIFSDLIGLMPLKSIDLSFNRLSGTIELNPAMGEFCKSLNHLKLSGNIFVGAIPAEIGKCSNLQTLLLDGNGFDGGIPAELGLINELRVLDVSMNSLTDKIPKELSNCSQLSVLILTNLIGSSIASISSPLDLFNNTTEEFNAFTGAIPYEIFSIPTLEILWIPRANIDGRLPDSRNSSCSLRILNLGQNYITSGIPAWLGLCGNLTYLDLSFNNLQGPVPSALNVQCMAYFNVSRNMLSGGLSELSGRNCSKVLEGGQQEDDDLLKIYYKNLLSIVEEANPFESVLLSSGNSLILHDFSWNVFNGSIPYFLLPFKGRNLSYGLLLNNNLFHGSLYDTLWKSWSDNFSGFAVNLSSNLISGEIRMLSNCLQLKSFEAANNNLSGPFPSDIGNLHYSLMYIDLRWNNLNGPITNQLGKLKLAEGILLGGNYLSGAIPDQLGELRSIKFLDLSKNSLTGAIPSGLADATTLEVLLLDHNYLSGNIPSTFENLSKLTLLNVSFNKLSGVIPHFMHVTDCELFEGNQFLKPCPDLNDVLPPSILPLSNDMANSIERKNKLKSFIVASISSAAFIFVVLVLLVVFLIIGKVRMLNPSPRSKVVVTFTETPVELTCTNVLRSTGNFSIQNLIGTGGFGATYRAELLPGYLIAVKRLCIGKFQGLQQFDAEIRTLGRIRHKNLVTLVGYHKGESDTFLIYNYLSGGNLEAFIQNMSLKEIKWPMIHKIALDVALAISYLHYSCAPRIVHRDIKPSNILLDEKHNAYLSDFGLARLLEASQTHATTSVAGTFGYVAPEYAITCKVSDKADVYSFGVVLLELLSGKRSLDPSFDDFGDGFNIVAWGRLLIHEDRSVELFYPYLREAGPMDKLVRILRLALDCTAESLSVRPSMKQVVVVLKNLNS</sequence>
<feature type="transmembrane region" description="Helical" evidence="15">
    <location>
        <begin position="695"/>
        <end position="720"/>
    </location>
</feature>
<evidence type="ECO:0000256" key="13">
    <source>
        <dbReference type="ARBA" id="ARBA00023180"/>
    </source>
</evidence>
<evidence type="ECO:0000256" key="7">
    <source>
        <dbReference type="ARBA" id="ARBA00022741"/>
    </source>
</evidence>
<evidence type="ECO:0000256" key="15">
    <source>
        <dbReference type="SAM" id="Phobius"/>
    </source>
</evidence>
<dbReference type="InterPro" id="IPR032675">
    <property type="entry name" value="LRR_dom_sf"/>
</dbReference>
<dbReference type="InterPro" id="IPR001611">
    <property type="entry name" value="Leu-rich_rpt"/>
</dbReference>
<dbReference type="Pfam" id="PF08263">
    <property type="entry name" value="LRRNT_2"/>
    <property type="match status" value="1"/>
</dbReference>
<evidence type="ECO:0000256" key="1">
    <source>
        <dbReference type="ARBA" id="ARBA00004162"/>
    </source>
</evidence>
<evidence type="ECO:0000256" key="10">
    <source>
        <dbReference type="ARBA" id="ARBA00022989"/>
    </source>
</evidence>
<comment type="caution">
    <text evidence="18">The sequence shown here is derived from an EMBL/GenBank/DDBJ whole genome shotgun (WGS) entry which is preliminary data.</text>
</comment>
<dbReference type="Gene3D" id="1.10.510.10">
    <property type="entry name" value="Transferase(Phosphotransferase) domain 1"/>
    <property type="match status" value="1"/>
</dbReference>
<evidence type="ECO:0000256" key="14">
    <source>
        <dbReference type="PROSITE-ProRule" id="PRU10141"/>
    </source>
</evidence>
<evidence type="ECO:0000256" key="8">
    <source>
        <dbReference type="ARBA" id="ARBA00022777"/>
    </source>
</evidence>
<gene>
    <name evidence="18" type="primary">RPK2</name>
    <name evidence="18" type="ORF">KSP40_PGU015051</name>
</gene>
<dbReference type="Proteomes" id="UP001412067">
    <property type="component" value="Unassembled WGS sequence"/>
</dbReference>
<evidence type="ECO:0000256" key="5">
    <source>
        <dbReference type="ARBA" id="ARBA00022692"/>
    </source>
</evidence>
<keyword evidence="5 15" id="KW-0812">Transmembrane</keyword>
<protein>
    <submittedName>
        <fullName evidence="18">LRR receptor-like serine/threonine-protein kinase RPK2</fullName>
    </submittedName>
</protein>
<dbReference type="InterPro" id="IPR011009">
    <property type="entry name" value="Kinase-like_dom_sf"/>
</dbReference>
<dbReference type="SMART" id="SM00220">
    <property type="entry name" value="S_TKc"/>
    <property type="match status" value="1"/>
</dbReference>
<evidence type="ECO:0000256" key="4">
    <source>
        <dbReference type="ARBA" id="ARBA00022679"/>
    </source>
</evidence>
<evidence type="ECO:0000313" key="19">
    <source>
        <dbReference type="Proteomes" id="UP001412067"/>
    </source>
</evidence>
<dbReference type="PROSITE" id="PS00107">
    <property type="entry name" value="PROTEIN_KINASE_ATP"/>
    <property type="match status" value="1"/>
</dbReference>
<organism evidence="18 19">
    <name type="scientific">Platanthera guangdongensis</name>
    <dbReference type="NCBI Taxonomy" id="2320717"/>
    <lineage>
        <taxon>Eukaryota</taxon>
        <taxon>Viridiplantae</taxon>
        <taxon>Streptophyta</taxon>
        <taxon>Embryophyta</taxon>
        <taxon>Tracheophyta</taxon>
        <taxon>Spermatophyta</taxon>
        <taxon>Magnoliopsida</taxon>
        <taxon>Liliopsida</taxon>
        <taxon>Asparagales</taxon>
        <taxon>Orchidaceae</taxon>
        <taxon>Orchidoideae</taxon>
        <taxon>Orchideae</taxon>
        <taxon>Orchidinae</taxon>
        <taxon>Platanthera</taxon>
    </lineage>
</organism>
<evidence type="ECO:0000259" key="17">
    <source>
        <dbReference type="PROSITE" id="PS50011"/>
    </source>
</evidence>
<dbReference type="Pfam" id="PF00069">
    <property type="entry name" value="Pkinase"/>
    <property type="match status" value="1"/>
</dbReference>
<keyword evidence="11 15" id="KW-0472">Membrane</keyword>
<dbReference type="EMBL" id="JBBWWR010000020">
    <property type="protein sequence ID" value="KAK8940258.1"/>
    <property type="molecule type" value="Genomic_DNA"/>
</dbReference>
<feature type="domain" description="Protein kinase" evidence="17">
    <location>
        <begin position="756"/>
        <end position="1032"/>
    </location>
</feature>
<evidence type="ECO:0000256" key="6">
    <source>
        <dbReference type="ARBA" id="ARBA00022737"/>
    </source>
</evidence>
<dbReference type="SUPFAM" id="SSF56112">
    <property type="entry name" value="Protein kinase-like (PK-like)"/>
    <property type="match status" value="1"/>
</dbReference>
<feature type="chain" id="PRO_5046618030" evidence="16">
    <location>
        <begin position="21"/>
        <end position="1032"/>
    </location>
</feature>
<keyword evidence="16" id="KW-0732">Signal</keyword>
<keyword evidence="7 14" id="KW-0547">Nucleotide-binding</keyword>
<accession>A0ABR2LHM5</accession>
<keyword evidence="12" id="KW-0675">Receptor</keyword>